<dbReference type="CDD" id="cd09083">
    <property type="entry name" value="EEP-1"/>
    <property type="match status" value="1"/>
</dbReference>
<organism evidence="2">
    <name type="scientific">Micromonospora carbonacea</name>
    <dbReference type="NCBI Taxonomy" id="47853"/>
    <lineage>
        <taxon>Bacteria</taxon>
        <taxon>Bacillati</taxon>
        <taxon>Actinomycetota</taxon>
        <taxon>Actinomycetes</taxon>
        <taxon>Micromonosporales</taxon>
        <taxon>Micromonosporaceae</taxon>
        <taxon>Micromonospora</taxon>
    </lineage>
</organism>
<reference evidence="2" key="1">
    <citation type="submission" date="2020-08" db="EMBL/GenBank/DDBJ databases">
        <title>A bifunctional nitrone conjugated secondary metabolite targeting the ribosome.</title>
        <authorList>
            <person name="Limbrick E.M."/>
            <person name="Graf M."/>
            <person name="Derewacz D.K."/>
            <person name="Nguyen F."/>
            <person name="Spraggins J.M."/>
            <person name="Wieland M."/>
            <person name="Ynigez-Gutierrez A.E."/>
            <person name="Reisman B.J."/>
            <person name="Zinshteyn B."/>
            <person name="McCulloch K."/>
            <person name="Iverson T.M."/>
            <person name="Green R."/>
            <person name="Wilson D.N."/>
            <person name="Bachmann B.O."/>
        </authorList>
    </citation>
    <scope>NUCLEOTIDE SEQUENCE</scope>
    <source>
        <strain evidence="2">Africana</strain>
    </source>
</reference>
<dbReference type="Pfam" id="PF14200">
    <property type="entry name" value="RicinB_lectin_2"/>
    <property type="match status" value="2"/>
</dbReference>
<name>A0A7D5YD42_9ACTN</name>
<dbReference type="PROSITE" id="PS50231">
    <property type="entry name" value="RICIN_B_LECTIN"/>
    <property type="match status" value="1"/>
</dbReference>
<evidence type="ECO:0000313" key="2">
    <source>
        <dbReference type="EMBL" id="QLJ98493.1"/>
    </source>
</evidence>
<protein>
    <submittedName>
        <fullName evidence="2">RICIN domain-containing protein</fullName>
    </submittedName>
</protein>
<dbReference type="Gene3D" id="3.60.10.10">
    <property type="entry name" value="Endonuclease/exonuclease/phosphatase"/>
    <property type="match status" value="1"/>
</dbReference>
<dbReference type="InterPro" id="IPR005135">
    <property type="entry name" value="Endo/exonuclease/phosphatase"/>
</dbReference>
<evidence type="ECO:0000259" key="1">
    <source>
        <dbReference type="SMART" id="SM00458"/>
    </source>
</evidence>
<sequence length="485" mass="52043">MSTSDDLVRDGDIRYGVDPTICDHGRWPVVMTRTGQAVSRLACFRSVAVALAAAVFFTGGGLLAATPAAAATLDELAGSPAAADLDVMTFNLRYASSSRPNSWAQRRPAMRELLTAEQPDLIGTQEGLAGQLANIKQDLGSRYELIGVGREGGTRGEYMAIFYDNTRLQPLEQHHFWLSDTPEVVGSNTWGGGSIRMVTWVRFRDVVTGGQLYAVNTHLDNASALARERAAQLIRARLAALAPGLPIVLTGDFNSGPWAGSPVYDVLVRQAGLVDTWTAAAATGPAYGTYHNYQPLVAGGARIDWILATRGVTVSAAAINTYGSGSGQFPSDHLPVQARLRLPVATTSEVTLVNRATGKCLDVYASSLVDGADAGLWTCNGGANQRWRIDEAAGGNYRLINLASSKALDVNGCGTADGTKIQQWSWLNNACQRWSLIDTEDGWMRLENVNSGKVADVADCGTTDGTTVRLWAWLNNYCQQWQARS</sequence>
<accession>A0A7D5YD42</accession>
<dbReference type="SUPFAM" id="SSF50370">
    <property type="entry name" value="Ricin B-like lectins"/>
    <property type="match status" value="1"/>
</dbReference>
<dbReference type="SUPFAM" id="SSF56219">
    <property type="entry name" value="DNase I-like"/>
    <property type="match status" value="1"/>
</dbReference>
<dbReference type="GO" id="GO:0000175">
    <property type="term" value="F:3'-5'-RNA exonuclease activity"/>
    <property type="evidence" value="ECO:0007669"/>
    <property type="project" value="TreeGrafter"/>
</dbReference>
<dbReference type="EMBL" id="CP058905">
    <property type="protein sequence ID" value="QLJ98493.1"/>
    <property type="molecule type" value="Genomic_DNA"/>
</dbReference>
<dbReference type="Gene3D" id="2.80.10.50">
    <property type="match status" value="3"/>
</dbReference>
<dbReference type="Pfam" id="PF03372">
    <property type="entry name" value="Exo_endo_phos"/>
    <property type="match status" value="1"/>
</dbReference>
<dbReference type="PANTHER" id="PTHR12121:SF36">
    <property type="entry name" value="ENDONUCLEASE_EXONUCLEASE_PHOSPHATASE DOMAIN-CONTAINING PROTEIN"/>
    <property type="match status" value="1"/>
</dbReference>
<feature type="domain" description="Ricin B lectin" evidence="1">
    <location>
        <begin position="347"/>
        <end position="484"/>
    </location>
</feature>
<dbReference type="InterPro" id="IPR035992">
    <property type="entry name" value="Ricin_B-like_lectins"/>
</dbReference>
<dbReference type="AlphaFoldDB" id="A0A7D5YD42"/>
<gene>
    <name evidence="2" type="ORF">HZU44_28150</name>
</gene>
<dbReference type="PANTHER" id="PTHR12121">
    <property type="entry name" value="CARBON CATABOLITE REPRESSOR PROTEIN 4"/>
    <property type="match status" value="1"/>
</dbReference>
<proteinExistence type="predicted"/>
<dbReference type="SMART" id="SM00458">
    <property type="entry name" value="RICIN"/>
    <property type="match status" value="1"/>
</dbReference>
<dbReference type="InterPro" id="IPR000772">
    <property type="entry name" value="Ricin_B_lectin"/>
</dbReference>
<dbReference type="InterPro" id="IPR036691">
    <property type="entry name" value="Endo/exonu/phosph_ase_sf"/>
</dbReference>
<dbReference type="InterPro" id="IPR050410">
    <property type="entry name" value="CCR4/nocturin_mRNA_transcr"/>
</dbReference>